<dbReference type="GO" id="GO:0101005">
    <property type="term" value="F:deubiquitinase activity"/>
    <property type="evidence" value="ECO:0007669"/>
    <property type="project" value="TreeGrafter"/>
</dbReference>
<dbReference type="PANTHER" id="PTHR12378">
    <property type="entry name" value="DESUMOYLATING ISOPEPTIDASE"/>
    <property type="match status" value="1"/>
</dbReference>
<accession>A0A2P4Z6I6</accession>
<dbReference type="SMART" id="SM01179">
    <property type="entry name" value="DUF862"/>
    <property type="match status" value="1"/>
</dbReference>
<comment type="similarity">
    <text evidence="1">Belongs to the DeSI family.</text>
</comment>
<reference evidence="5 6" key="1">
    <citation type="submission" date="2014-04" db="EMBL/GenBank/DDBJ databases">
        <title>Comparative Genomics of Cryptosporidium Species.</title>
        <authorList>
            <person name="Silva J.C."/>
            <person name="Su Q."/>
            <person name="Chalmers R."/>
            <person name="Chibucos M.C."/>
            <person name="Elwin K."/>
            <person name="Godinez A."/>
            <person name="Guo F."/>
            <person name="Huynh K."/>
            <person name="Orvis J."/>
            <person name="Ott S."/>
            <person name="Sadzewicz L."/>
            <person name="Sengamalay N."/>
            <person name="Shetty A."/>
            <person name="Sun M."/>
            <person name="Tallon L."/>
            <person name="Xiao L."/>
            <person name="Zhang H."/>
            <person name="Fraser C.M."/>
            <person name="Zhu G."/>
            <person name="Kissinger J."/>
            <person name="Widmer G."/>
        </authorList>
    </citation>
    <scope>NUCLEOTIDE SEQUENCE [LARGE SCALE GENOMIC DNA]</scope>
    <source>
        <strain evidence="5 6">UKMEL1</strain>
    </source>
</reference>
<name>A0A2P4Z6I6_9CRYT</name>
<evidence type="ECO:0000313" key="6">
    <source>
        <dbReference type="Proteomes" id="UP000236928"/>
    </source>
</evidence>
<evidence type="ECO:0000256" key="3">
    <source>
        <dbReference type="ARBA" id="ARBA00022801"/>
    </source>
</evidence>
<proteinExistence type="inferred from homology"/>
<evidence type="ECO:0000256" key="1">
    <source>
        <dbReference type="ARBA" id="ARBA00008140"/>
    </source>
</evidence>
<evidence type="ECO:0000313" key="5">
    <source>
        <dbReference type="EMBL" id="POM85599.1"/>
    </source>
</evidence>
<dbReference type="EMBL" id="JIBK01000054">
    <property type="protein sequence ID" value="POM85599.1"/>
    <property type="molecule type" value="Genomic_DNA"/>
</dbReference>
<dbReference type="PANTHER" id="PTHR12378:SF80">
    <property type="entry name" value="IP06716P-RELATED"/>
    <property type="match status" value="1"/>
</dbReference>
<dbReference type="Pfam" id="PF05903">
    <property type="entry name" value="Peptidase_C97"/>
    <property type="match status" value="1"/>
</dbReference>
<comment type="caution">
    <text evidence="5">The sequence shown here is derived from an EMBL/GenBank/DDBJ whole genome shotgun (WGS) entry which is preliminary data.</text>
</comment>
<evidence type="ECO:0000256" key="2">
    <source>
        <dbReference type="ARBA" id="ARBA00022670"/>
    </source>
</evidence>
<feature type="domain" description="PPPDE" evidence="4">
    <location>
        <begin position="77"/>
        <end position="209"/>
    </location>
</feature>
<dbReference type="InterPro" id="IPR008580">
    <property type="entry name" value="PPPDE_dom"/>
</dbReference>
<evidence type="ECO:0000259" key="4">
    <source>
        <dbReference type="PROSITE" id="PS51858"/>
    </source>
</evidence>
<sequence>MNGELNKAYYNTNIKITNTDYFDQMENISGSNVRGRLNYSDLHAKDNFSHAYTSSHNITRCSSNYREENFGRDSDSNMVILNVYDLDAISGSINRFTRVFELGAFHAGIEIYGVEYCFGSTSDGSSGITVNLPRRHPIHIYRESVKMGRTNYSRGEIKRIINEMKPLWLGSDYNIFRRNCLTFADELCMVLNVGQIPNYVKLLPELLCQAGDGLDKVTKHISTIFDRIASNCSNLAIVESEQEEKNDQLTTNSSGISPKKFPFGIKNPFL</sequence>
<dbReference type="GO" id="GO:0016579">
    <property type="term" value="P:protein deubiquitination"/>
    <property type="evidence" value="ECO:0007669"/>
    <property type="project" value="TreeGrafter"/>
</dbReference>
<keyword evidence="2" id="KW-0645">Protease</keyword>
<dbReference type="Gene3D" id="3.90.1720.30">
    <property type="entry name" value="PPPDE domains"/>
    <property type="match status" value="1"/>
</dbReference>
<dbReference type="GO" id="GO:0006508">
    <property type="term" value="P:proteolysis"/>
    <property type="evidence" value="ECO:0007669"/>
    <property type="project" value="UniProtKB-KW"/>
</dbReference>
<dbReference type="PROSITE" id="PS51858">
    <property type="entry name" value="PPPDE"/>
    <property type="match status" value="1"/>
</dbReference>
<dbReference type="InterPro" id="IPR042266">
    <property type="entry name" value="PPPDE_sf"/>
</dbReference>
<keyword evidence="3" id="KW-0378">Hydrolase</keyword>
<dbReference type="Proteomes" id="UP000236928">
    <property type="component" value="Unassembled WGS sequence"/>
</dbReference>
<dbReference type="OrthoDB" id="412286at2759"/>
<gene>
    <name evidence="5" type="ORF">CmeUKMEL1_18225</name>
</gene>
<dbReference type="VEuPathDB" id="CryptoDB:CmeUKMEL1_18225"/>
<organism evidence="5 6">
    <name type="scientific">Cryptosporidium meleagridis</name>
    <dbReference type="NCBI Taxonomy" id="93969"/>
    <lineage>
        <taxon>Eukaryota</taxon>
        <taxon>Sar</taxon>
        <taxon>Alveolata</taxon>
        <taxon>Apicomplexa</taxon>
        <taxon>Conoidasida</taxon>
        <taxon>Coccidia</taxon>
        <taxon>Eucoccidiorida</taxon>
        <taxon>Eimeriorina</taxon>
        <taxon>Cryptosporidiidae</taxon>
        <taxon>Cryptosporidium</taxon>
    </lineage>
</organism>
<keyword evidence="6" id="KW-1185">Reference proteome</keyword>
<protein>
    <submittedName>
        <fullName evidence="5">PPPDE putative peptidase domain protein</fullName>
    </submittedName>
</protein>
<dbReference type="AlphaFoldDB" id="A0A2P4Z6I6"/>